<protein>
    <submittedName>
        <fullName evidence="2">Uncharacterized protein</fullName>
    </submittedName>
</protein>
<evidence type="ECO:0000256" key="1">
    <source>
        <dbReference type="SAM" id="MobiDB-lite"/>
    </source>
</evidence>
<organism evidence="2">
    <name type="scientific">Anoplophora glabripennis</name>
    <name type="common">Asian longhorn beetle</name>
    <name type="synonym">Anoplophora nobilis</name>
    <dbReference type="NCBI Taxonomy" id="217634"/>
    <lineage>
        <taxon>Eukaryota</taxon>
        <taxon>Metazoa</taxon>
        <taxon>Ecdysozoa</taxon>
        <taxon>Arthropoda</taxon>
        <taxon>Hexapoda</taxon>
        <taxon>Insecta</taxon>
        <taxon>Pterygota</taxon>
        <taxon>Neoptera</taxon>
        <taxon>Endopterygota</taxon>
        <taxon>Coleoptera</taxon>
        <taxon>Polyphaga</taxon>
        <taxon>Cucujiformia</taxon>
        <taxon>Chrysomeloidea</taxon>
        <taxon>Cerambycidae</taxon>
        <taxon>Lamiinae</taxon>
        <taxon>Lamiini</taxon>
        <taxon>Anoplophora</taxon>
    </lineage>
</organism>
<evidence type="ECO:0000313" key="2">
    <source>
        <dbReference type="EMBL" id="JAB64299.1"/>
    </source>
</evidence>
<feature type="compositionally biased region" description="Polar residues" evidence="1">
    <location>
        <begin position="14"/>
        <end position="24"/>
    </location>
</feature>
<dbReference type="AlphaFoldDB" id="V5GJM4"/>
<feature type="compositionally biased region" description="Polar residues" evidence="1">
    <location>
        <begin position="201"/>
        <end position="211"/>
    </location>
</feature>
<accession>V5GJM4</accession>
<feature type="compositionally biased region" description="Basic residues" evidence="1">
    <location>
        <begin position="38"/>
        <end position="52"/>
    </location>
</feature>
<reference evidence="2" key="1">
    <citation type="submission" date="2013-07" db="EMBL/GenBank/DDBJ databases">
        <title>Midgut Transcriptome Profiling of Anoplphora glabripennis, a Lignocellulose Degrading, Wood-Boring Cerambycid.</title>
        <authorList>
            <person name="Scully E.D."/>
            <person name="Hoover K."/>
            <person name="Carlson J.E."/>
            <person name="Tien M."/>
            <person name="Geib S.M."/>
        </authorList>
    </citation>
    <scope>NUCLEOTIDE SEQUENCE</scope>
</reference>
<name>V5GJM4_ANOGL</name>
<feature type="region of interest" description="Disordered" evidence="1">
    <location>
        <begin position="268"/>
        <end position="319"/>
    </location>
</feature>
<feature type="compositionally biased region" description="Acidic residues" evidence="1">
    <location>
        <begin position="278"/>
        <end position="288"/>
    </location>
</feature>
<feature type="region of interest" description="Disordered" evidence="1">
    <location>
        <begin position="1"/>
        <end position="134"/>
    </location>
</feature>
<feature type="region of interest" description="Disordered" evidence="1">
    <location>
        <begin position="170"/>
        <end position="248"/>
    </location>
</feature>
<feature type="compositionally biased region" description="Basic residues" evidence="1">
    <location>
        <begin position="225"/>
        <end position="239"/>
    </location>
</feature>
<sequence length="382" mass="41667">SAGKSRKRKPSETDAPSTAKSRISSFAGPKEDCENKQTRTRKNLNQRGSNKKKVLEEANNSKLREIEVRVEDCLQSNPALSELCRRKLEESGAEEEEEEDERPEHHEEPPADGPDPRPIEPAEDSNGSSVELVSVVVRSDDATVQCGSMPASQVVNGGLNGEEDCVIVAQRTSTPSKAEERDCSIRGSAGKSRKRKPSETDAPSTAKSRISSFAGPKEDCENKQTRTRKNLNQRGSNKKKVLEEANNSKLREIEVRVEDCLQSNPALSELCRRKLEESGAEEEEEEDERPEHHEEPPADGPDPRPIEPAEDSNGSSVELVSVVVRSDDATVQCGSMPASQVVNGGLNGEEDCVIVAQRTSTPSKAEERDCSIRGEGGACLLK</sequence>
<feature type="compositionally biased region" description="Basic and acidic residues" evidence="1">
    <location>
        <begin position="289"/>
        <end position="307"/>
    </location>
</feature>
<feature type="non-terminal residue" evidence="2">
    <location>
        <position position="1"/>
    </location>
</feature>
<dbReference type="EMBL" id="GALX01004167">
    <property type="protein sequence ID" value="JAB64299.1"/>
    <property type="molecule type" value="Transcribed_RNA"/>
</dbReference>
<proteinExistence type="predicted"/>
<feature type="compositionally biased region" description="Acidic residues" evidence="1">
    <location>
        <begin position="91"/>
        <end position="101"/>
    </location>
</feature>
<feature type="compositionally biased region" description="Low complexity" evidence="1">
    <location>
        <begin position="125"/>
        <end position="134"/>
    </location>
</feature>
<feature type="compositionally biased region" description="Basic and acidic residues" evidence="1">
    <location>
        <begin position="102"/>
        <end position="120"/>
    </location>
</feature>
<feature type="compositionally biased region" description="Basic and acidic residues" evidence="1">
    <location>
        <begin position="62"/>
        <end position="72"/>
    </location>
</feature>